<comment type="caution">
    <text evidence="1">The sequence shown here is derived from an EMBL/GenBank/DDBJ whole genome shotgun (WGS) entry which is preliminary data.</text>
</comment>
<proteinExistence type="predicted"/>
<organism evidence="1 2">
    <name type="scientific">Aerosakkonema funiforme FACHB-1375</name>
    <dbReference type="NCBI Taxonomy" id="2949571"/>
    <lineage>
        <taxon>Bacteria</taxon>
        <taxon>Bacillati</taxon>
        <taxon>Cyanobacteriota</taxon>
        <taxon>Cyanophyceae</taxon>
        <taxon>Oscillatoriophycideae</taxon>
        <taxon>Aerosakkonematales</taxon>
        <taxon>Aerosakkonemataceae</taxon>
        <taxon>Aerosakkonema</taxon>
    </lineage>
</organism>
<protein>
    <submittedName>
        <fullName evidence="1">Uncharacterized protein</fullName>
    </submittedName>
</protein>
<name>A0A926VH71_9CYAN</name>
<evidence type="ECO:0000313" key="2">
    <source>
        <dbReference type="Proteomes" id="UP000641646"/>
    </source>
</evidence>
<sequence>MTEKTHIRVPRGSRIFPDRPRLSDAELAKRKAEDEAFAQRCREIFRRVYPELVKNHYNWAVMIEPKSGDYFVAPDPEVAFQKARQKHPNAKIMEMRLNETGACGRI</sequence>
<accession>A0A926VH71</accession>
<reference evidence="1" key="2">
    <citation type="submission" date="2020-08" db="EMBL/GenBank/DDBJ databases">
        <authorList>
            <person name="Chen M."/>
            <person name="Teng W."/>
            <person name="Zhao L."/>
            <person name="Hu C."/>
            <person name="Zhou Y."/>
            <person name="Han B."/>
            <person name="Song L."/>
            <person name="Shu W."/>
        </authorList>
    </citation>
    <scope>NUCLEOTIDE SEQUENCE</scope>
    <source>
        <strain evidence="1">FACHB-1375</strain>
    </source>
</reference>
<dbReference type="RefSeq" id="WP_190468503.1">
    <property type="nucleotide sequence ID" value="NZ_JACJPW010000061.1"/>
</dbReference>
<keyword evidence="2" id="KW-1185">Reference proteome</keyword>
<gene>
    <name evidence="1" type="ORF">H6G03_21860</name>
</gene>
<dbReference type="Proteomes" id="UP000641646">
    <property type="component" value="Unassembled WGS sequence"/>
</dbReference>
<evidence type="ECO:0000313" key="1">
    <source>
        <dbReference type="EMBL" id="MBD2183673.1"/>
    </source>
</evidence>
<reference evidence="1" key="1">
    <citation type="journal article" date="2015" name="ISME J.">
        <title>Draft Genome Sequence of Streptomyces incarnatus NRRL8089, which Produces the Nucleoside Antibiotic Sinefungin.</title>
        <authorList>
            <person name="Oshima K."/>
            <person name="Hattori M."/>
            <person name="Shimizu H."/>
            <person name="Fukuda K."/>
            <person name="Nemoto M."/>
            <person name="Inagaki K."/>
            <person name="Tamura T."/>
        </authorList>
    </citation>
    <scope>NUCLEOTIDE SEQUENCE</scope>
    <source>
        <strain evidence="1">FACHB-1375</strain>
    </source>
</reference>
<dbReference type="EMBL" id="JACJPW010000061">
    <property type="protein sequence ID" value="MBD2183673.1"/>
    <property type="molecule type" value="Genomic_DNA"/>
</dbReference>
<dbReference type="AlphaFoldDB" id="A0A926VH71"/>